<evidence type="ECO:0000256" key="8">
    <source>
        <dbReference type="ARBA" id="ARBA00023032"/>
    </source>
</evidence>
<dbReference type="Pfam" id="PF07264">
    <property type="entry name" value="EI24"/>
    <property type="match status" value="1"/>
</dbReference>
<feature type="transmembrane region" description="Helical" evidence="10">
    <location>
        <begin position="149"/>
        <end position="168"/>
    </location>
</feature>
<keyword evidence="3" id="KW-1003">Cell membrane</keyword>
<comment type="subcellular location">
    <subcellularLocation>
        <location evidence="1">Membrane</location>
        <topology evidence="1">Multi-pass membrane protein</topology>
    </subcellularLocation>
</comment>
<evidence type="ECO:0000256" key="10">
    <source>
        <dbReference type="SAM" id="Phobius"/>
    </source>
</evidence>
<feature type="transmembrane region" description="Helical" evidence="10">
    <location>
        <begin position="174"/>
        <end position="195"/>
    </location>
</feature>
<name>A0A8J3QJW3_9ACTN</name>
<dbReference type="Proteomes" id="UP000642748">
    <property type="component" value="Unassembled WGS sequence"/>
</dbReference>
<dbReference type="InterPro" id="IPR050480">
    <property type="entry name" value="CysZ-like"/>
</dbReference>
<dbReference type="EMBL" id="BONZ01000006">
    <property type="protein sequence ID" value="GIH12333.1"/>
    <property type="molecule type" value="Genomic_DNA"/>
</dbReference>
<protein>
    <submittedName>
        <fullName evidence="11">Membrane protein</fullName>
    </submittedName>
</protein>
<evidence type="ECO:0000256" key="2">
    <source>
        <dbReference type="ARBA" id="ARBA00022448"/>
    </source>
</evidence>
<feature type="transmembrane region" description="Helical" evidence="10">
    <location>
        <begin position="216"/>
        <end position="249"/>
    </location>
</feature>
<evidence type="ECO:0000256" key="3">
    <source>
        <dbReference type="ARBA" id="ARBA00022475"/>
    </source>
</evidence>
<keyword evidence="12" id="KW-1185">Reference proteome</keyword>
<keyword evidence="4" id="KW-0997">Cell inner membrane</keyword>
<dbReference type="AlphaFoldDB" id="A0A8J3QJW3"/>
<feature type="transmembrane region" description="Helical" evidence="10">
    <location>
        <begin position="89"/>
        <end position="111"/>
    </location>
</feature>
<evidence type="ECO:0000313" key="11">
    <source>
        <dbReference type="EMBL" id="GIH12333.1"/>
    </source>
</evidence>
<organism evidence="11 12">
    <name type="scientific">Rugosimonospora africana</name>
    <dbReference type="NCBI Taxonomy" id="556532"/>
    <lineage>
        <taxon>Bacteria</taxon>
        <taxon>Bacillati</taxon>
        <taxon>Actinomycetota</taxon>
        <taxon>Actinomycetes</taxon>
        <taxon>Micromonosporales</taxon>
        <taxon>Micromonosporaceae</taxon>
        <taxon>Rugosimonospora</taxon>
    </lineage>
</organism>
<accession>A0A8J3QJW3</accession>
<dbReference type="GO" id="GO:0019344">
    <property type="term" value="P:cysteine biosynthetic process"/>
    <property type="evidence" value="ECO:0007669"/>
    <property type="project" value="TreeGrafter"/>
</dbReference>
<sequence>MDNRVARAGRPIQEFLTGVGLLFRGLGTYARNPGLVILGMLPALIAFALLVGVFIVLLVFLGPESRAVTWFADDWSAGARDTVRVLADIAIIGVFLLLAFVAFTGLTLAIGDPFYEKISERIEDGLGGVPDAVELPWWREIVRGLGESIRLLVFSAVIGVLLFVAGFLPAVGQTVVPVIGALVGGWALALELTGVAFARRGIRLRGRRQVLRQHRFLALGFGVAVFACFLIPLGAILVMPAAVVGATLMTRRMYGLPH</sequence>
<comment type="caution">
    <text evidence="11">The sequence shown here is derived from an EMBL/GenBank/DDBJ whole genome shotgun (WGS) entry which is preliminary data.</text>
</comment>
<reference evidence="11" key="1">
    <citation type="submission" date="2021-01" db="EMBL/GenBank/DDBJ databases">
        <title>Whole genome shotgun sequence of Rugosimonospora africana NBRC 104875.</title>
        <authorList>
            <person name="Komaki H."/>
            <person name="Tamura T."/>
        </authorList>
    </citation>
    <scope>NUCLEOTIDE SEQUENCE</scope>
    <source>
        <strain evidence="11">NBRC 104875</strain>
    </source>
</reference>
<feature type="transmembrane region" description="Helical" evidence="10">
    <location>
        <begin position="34"/>
        <end position="61"/>
    </location>
</feature>
<keyword evidence="7 10" id="KW-1133">Transmembrane helix</keyword>
<dbReference type="PANTHER" id="PTHR37468">
    <property type="entry name" value="SULFATE TRANSPORTER CYSZ"/>
    <property type="match status" value="1"/>
</dbReference>
<evidence type="ECO:0000313" key="12">
    <source>
        <dbReference type="Proteomes" id="UP000642748"/>
    </source>
</evidence>
<dbReference type="InterPro" id="IPR059112">
    <property type="entry name" value="CysZ/EI24"/>
</dbReference>
<evidence type="ECO:0000256" key="6">
    <source>
        <dbReference type="ARBA" id="ARBA00022692"/>
    </source>
</evidence>
<evidence type="ECO:0000256" key="7">
    <source>
        <dbReference type="ARBA" id="ARBA00022989"/>
    </source>
</evidence>
<gene>
    <name evidence="11" type="ORF">Raf01_05050</name>
</gene>
<dbReference type="GO" id="GO:0005886">
    <property type="term" value="C:plasma membrane"/>
    <property type="evidence" value="ECO:0007669"/>
    <property type="project" value="TreeGrafter"/>
</dbReference>
<keyword evidence="6 10" id="KW-0812">Transmembrane</keyword>
<keyword evidence="9 10" id="KW-0472">Membrane</keyword>
<dbReference type="RefSeq" id="WP_203916038.1">
    <property type="nucleotide sequence ID" value="NZ_BONZ01000006.1"/>
</dbReference>
<evidence type="ECO:0000256" key="4">
    <source>
        <dbReference type="ARBA" id="ARBA00022519"/>
    </source>
</evidence>
<evidence type="ECO:0000256" key="5">
    <source>
        <dbReference type="ARBA" id="ARBA00022605"/>
    </source>
</evidence>
<proteinExistence type="predicted"/>
<evidence type="ECO:0000256" key="9">
    <source>
        <dbReference type="ARBA" id="ARBA00023136"/>
    </source>
</evidence>
<dbReference type="GO" id="GO:0000103">
    <property type="term" value="P:sulfate assimilation"/>
    <property type="evidence" value="ECO:0007669"/>
    <property type="project" value="TreeGrafter"/>
</dbReference>
<dbReference type="PANTHER" id="PTHR37468:SF1">
    <property type="entry name" value="SULFATE TRANSPORTER CYSZ"/>
    <property type="match status" value="1"/>
</dbReference>
<keyword evidence="5" id="KW-0028">Amino-acid biosynthesis</keyword>
<evidence type="ECO:0000256" key="1">
    <source>
        <dbReference type="ARBA" id="ARBA00004141"/>
    </source>
</evidence>
<keyword evidence="2" id="KW-0813">Transport</keyword>
<dbReference type="GO" id="GO:0009675">
    <property type="term" value="F:high-affinity sulfate:proton symporter activity"/>
    <property type="evidence" value="ECO:0007669"/>
    <property type="project" value="TreeGrafter"/>
</dbReference>
<keyword evidence="8" id="KW-0764">Sulfate transport</keyword>